<dbReference type="Pfam" id="PF14322">
    <property type="entry name" value="SusD-like_3"/>
    <property type="match status" value="1"/>
</dbReference>
<comment type="caution">
    <text evidence="9">The sequence shown here is derived from an EMBL/GenBank/DDBJ whole genome shotgun (WGS) entry which is preliminary data.</text>
</comment>
<dbReference type="EMBL" id="JADILV010000036">
    <property type="protein sequence ID" value="MBO8483475.1"/>
    <property type="molecule type" value="Genomic_DNA"/>
</dbReference>
<organism evidence="9 10">
    <name type="scientific">Candidatus Cryptobacteroides avicola</name>
    <dbReference type="NCBI Taxonomy" id="2840757"/>
    <lineage>
        <taxon>Bacteria</taxon>
        <taxon>Pseudomonadati</taxon>
        <taxon>Bacteroidota</taxon>
        <taxon>Bacteroidia</taxon>
        <taxon>Bacteroidales</taxon>
        <taxon>Candidatus Cryptobacteroides</taxon>
    </lineage>
</organism>
<dbReference type="InterPro" id="IPR033985">
    <property type="entry name" value="SusD-like_N"/>
</dbReference>
<reference evidence="9" key="2">
    <citation type="journal article" date="2021" name="PeerJ">
        <title>Extensive microbial diversity within the chicken gut microbiome revealed by metagenomics and culture.</title>
        <authorList>
            <person name="Gilroy R."/>
            <person name="Ravi A."/>
            <person name="Getino M."/>
            <person name="Pursley I."/>
            <person name="Horton D.L."/>
            <person name="Alikhan N.F."/>
            <person name="Baker D."/>
            <person name="Gharbi K."/>
            <person name="Hall N."/>
            <person name="Watson M."/>
            <person name="Adriaenssens E.M."/>
            <person name="Foster-Nyarko E."/>
            <person name="Jarju S."/>
            <person name="Secka A."/>
            <person name="Antonio M."/>
            <person name="Oren A."/>
            <person name="Chaudhuri R.R."/>
            <person name="La Ragione R."/>
            <person name="Hildebrand F."/>
            <person name="Pallen M.J."/>
        </authorList>
    </citation>
    <scope>NUCLEOTIDE SEQUENCE</scope>
    <source>
        <strain evidence="9">G3-8215</strain>
    </source>
</reference>
<evidence type="ECO:0000313" key="9">
    <source>
        <dbReference type="EMBL" id="MBO8483475.1"/>
    </source>
</evidence>
<dbReference type="InterPro" id="IPR011990">
    <property type="entry name" value="TPR-like_helical_dom_sf"/>
</dbReference>
<evidence type="ECO:0000313" key="10">
    <source>
        <dbReference type="Proteomes" id="UP000725002"/>
    </source>
</evidence>
<name>A0A940II78_9BACT</name>
<feature type="domain" description="RagB/SusD" evidence="7">
    <location>
        <begin position="355"/>
        <end position="577"/>
    </location>
</feature>
<feature type="signal peptide" evidence="6">
    <location>
        <begin position="1"/>
        <end position="23"/>
    </location>
</feature>
<dbReference type="PROSITE" id="PS51257">
    <property type="entry name" value="PROKAR_LIPOPROTEIN"/>
    <property type="match status" value="1"/>
</dbReference>
<dbReference type="SUPFAM" id="SSF48452">
    <property type="entry name" value="TPR-like"/>
    <property type="match status" value="1"/>
</dbReference>
<dbReference type="InterPro" id="IPR012944">
    <property type="entry name" value="SusD_RagB_dom"/>
</dbReference>
<evidence type="ECO:0000259" key="7">
    <source>
        <dbReference type="Pfam" id="PF07980"/>
    </source>
</evidence>
<evidence type="ECO:0000256" key="6">
    <source>
        <dbReference type="SAM" id="SignalP"/>
    </source>
</evidence>
<keyword evidence="3 6" id="KW-0732">Signal</keyword>
<feature type="domain" description="SusD-like N-terminal" evidence="8">
    <location>
        <begin position="97"/>
        <end position="221"/>
    </location>
</feature>
<protein>
    <submittedName>
        <fullName evidence="9">RagB/SusD family nutrient uptake outer membrane protein</fullName>
    </submittedName>
</protein>
<gene>
    <name evidence="9" type="ORF">IAB75_05115</name>
</gene>
<dbReference type="Proteomes" id="UP000725002">
    <property type="component" value="Unassembled WGS sequence"/>
</dbReference>
<evidence type="ECO:0000256" key="3">
    <source>
        <dbReference type="ARBA" id="ARBA00022729"/>
    </source>
</evidence>
<keyword evidence="4" id="KW-0472">Membrane</keyword>
<comment type="similarity">
    <text evidence="2">Belongs to the SusD family.</text>
</comment>
<reference evidence="9" key="1">
    <citation type="submission" date="2020-10" db="EMBL/GenBank/DDBJ databases">
        <authorList>
            <person name="Gilroy R."/>
        </authorList>
    </citation>
    <scope>NUCLEOTIDE SEQUENCE</scope>
    <source>
        <strain evidence="9">G3-8215</strain>
    </source>
</reference>
<keyword evidence="5" id="KW-0998">Cell outer membrane</keyword>
<dbReference type="GO" id="GO:0009279">
    <property type="term" value="C:cell outer membrane"/>
    <property type="evidence" value="ECO:0007669"/>
    <property type="project" value="UniProtKB-SubCell"/>
</dbReference>
<dbReference type="AlphaFoldDB" id="A0A940II78"/>
<evidence type="ECO:0000256" key="4">
    <source>
        <dbReference type="ARBA" id="ARBA00023136"/>
    </source>
</evidence>
<proteinExistence type="inferred from homology"/>
<dbReference type="Gene3D" id="1.25.40.390">
    <property type="match status" value="1"/>
</dbReference>
<sequence>MKTIYRYISAIAAGTLLVFGATSCENWLEEEAYDFISPNEIEDSDDGANQWLTGAYSKLLSMFNSNNFPFIWEYDCDYMTGPSWAFGTYGAGNFQGNTMVNAMWEDGYALIHRCNSAMYYVGQMQNVSERVRTAINGELKCLKAWTYFQLVRGYGAIPLRKESISETGDRHVPRSDVKDVYAYIIELLQDAEKECYKNTDAGYVEGHVTQGTAAGLLAKVYATMASGAMPEGSQIWVYGGKPYSEVAGVKAYTEPQKLYYSTHNVEGLEGLDYKEYYKLAYEKAEQVINGEYGSYSLVPFDSIWGMSNSTGPEFLWTLQPDASDTRYCESFSYHLCGILDANGYIFDGLWHGQRDHWYKMVESKDLRVKEGIRHIWKRGWTYEVENKIGAYYPDTAEYREKVENKEAPYNDDWTYVSKQFDTYYIAYTTKYLERSDDTNTHGDCPYPLLRFADIKLIYAEAYAEVNGTSDGKALAALNDVRSRSEATPLSLSGDGNVSDIVEFRSAVLRERSIEFAFEGDRRWDLLRYGIYVDVMNAIGGSDELGVYKTRAERHRLFPIPSSELDTNDSITENNPGWS</sequence>
<accession>A0A940II78</accession>
<evidence type="ECO:0000256" key="2">
    <source>
        <dbReference type="ARBA" id="ARBA00006275"/>
    </source>
</evidence>
<comment type="subcellular location">
    <subcellularLocation>
        <location evidence="1">Cell outer membrane</location>
    </subcellularLocation>
</comment>
<evidence type="ECO:0000256" key="5">
    <source>
        <dbReference type="ARBA" id="ARBA00023237"/>
    </source>
</evidence>
<feature type="chain" id="PRO_5037529776" evidence="6">
    <location>
        <begin position="24"/>
        <end position="578"/>
    </location>
</feature>
<dbReference type="Pfam" id="PF07980">
    <property type="entry name" value="SusD_RagB"/>
    <property type="match status" value="1"/>
</dbReference>
<evidence type="ECO:0000259" key="8">
    <source>
        <dbReference type="Pfam" id="PF14322"/>
    </source>
</evidence>
<evidence type="ECO:0000256" key="1">
    <source>
        <dbReference type="ARBA" id="ARBA00004442"/>
    </source>
</evidence>